<dbReference type="CDD" id="cd11010">
    <property type="entry name" value="S1-P1_nuclease"/>
    <property type="match status" value="1"/>
</dbReference>
<dbReference type="RefSeq" id="XP_028545685.1">
    <property type="nucleotide sequence ID" value="XM_028689884.1"/>
</dbReference>
<evidence type="ECO:0000256" key="1">
    <source>
        <dbReference type="ARBA" id="ARBA00009547"/>
    </source>
</evidence>
<evidence type="ECO:0000313" key="9">
    <source>
        <dbReference type="EMBL" id="GAW83096.1"/>
    </source>
</evidence>
<keyword evidence="5" id="KW-0378">Hydrolase</keyword>
<keyword evidence="6" id="KW-1015">Disulfide bond</keyword>
<dbReference type="EMBL" id="BDQF01000014">
    <property type="protein sequence ID" value="GAW83096.1"/>
    <property type="molecule type" value="Genomic_DNA"/>
</dbReference>
<dbReference type="Proteomes" id="UP000195521">
    <property type="component" value="Unassembled WGS sequence"/>
</dbReference>
<keyword evidence="10" id="KW-1185">Reference proteome</keyword>
<evidence type="ECO:0000256" key="3">
    <source>
        <dbReference type="ARBA" id="ARBA00022723"/>
    </source>
</evidence>
<dbReference type="InterPro" id="IPR008947">
    <property type="entry name" value="PLipase_C/P1_nuclease_dom_sf"/>
</dbReference>
<dbReference type="SUPFAM" id="SSF48537">
    <property type="entry name" value="Phospholipase C/P1 nuclease"/>
    <property type="match status" value="1"/>
</dbReference>
<evidence type="ECO:0000313" key="10">
    <source>
        <dbReference type="Proteomes" id="UP000195521"/>
    </source>
</evidence>
<gene>
    <name evidence="9" type="ORF">PGO_133680</name>
</gene>
<dbReference type="GO" id="GO:0006308">
    <property type="term" value="P:DNA catabolic process"/>
    <property type="evidence" value="ECO:0007669"/>
    <property type="project" value="InterPro"/>
</dbReference>
<accession>A0A1Y1JKQ1</accession>
<dbReference type="GO" id="GO:0016788">
    <property type="term" value="F:hydrolase activity, acting on ester bonds"/>
    <property type="evidence" value="ECO:0007669"/>
    <property type="project" value="InterPro"/>
</dbReference>
<dbReference type="GO" id="GO:0004519">
    <property type="term" value="F:endonuclease activity"/>
    <property type="evidence" value="ECO:0007669"/>
    <property type="project" value="UniProtKB-KW"/>
</dbReference>
<dbReference type="Gene3D" id="1.10.575.10">
    <property type="entry name" value="P1 Nuclease"/>
    <property type="match status" value="1"/>
</dbReference>
<keyword evidence="8" id="KW-0732">Signal</keyword>
<sequence>MRNPIVLLLFYTLIFIQRVVSWSDEPHMLISYIAYCNLNEDEREILDRIFAHSVDSNFNNIISGSTWPDHIKMQDPRRAHLPFPFERREILDIFNDWHYVATPYNPTREYINPKYLYGHLGKHNAAGISKHIYRTLVGIDKKPQYGSYYSYNFYLKYFIHLFADIHQPLHTITFFNNHLTRGDKGGNFVSISYRGLVGNIHYLCDSVFNTRRRRWPDVDLDYIKRESLSLMNYYPPRVFKGLLKMPRDKIEYIDTIVHDAYDLAIEYIYSKLPIRMISRRRVFPVNNSFVIQLKMVLNKQIVLAGYRLSYYLKDIISNIPNDL</sequence>
<organism evidence="9 10">
    <name type="scientific">Plasmodium gonderi</name>
    <dbReference type="NCBI Taxonomy" id="77519"/>
    <lineage>
        <taxon>Eukaryota</taxon>
        <taxon>Sar</taxon>
        <taxon>Alveolata</taxon>
        <taxon>Apicomplexa</taxon>
        <taxon>Aconoidasida</taxon>
        <taxon>Haemosporida</taxon>
        <taxon>Plasmodiidae</taxon>
        <taxon>Plasmodium</taxon>
        <taxon>Plasmodium (Plasmodium)</taxon>
    </lineage>
</organism>
<evidence type="ECO:0008006" key="11">
    <source>
        <dbReference type="Google" id="ProtNLM"/>
    </source>
</evidence>
<dbReference type="GeneID" id="39749839"/>
<keyword evidence="7" id="KW-0325">Glycoprotein</keyword>
<dbReference type="InterPro" id="IPR003154">
    <property type="entry name" value="S1/P1nuclease"/>
</dbReference>
<feature type="chain" id="PRO_5012779011" description="P1/s1 nuclease" evidence="8">
    <location>
        <begin position="22"/>
        <end position="323"/>
    </location>
</feature>
<proteinExistence type="inferred from homology"/>
<keyword evidence="2" id="KW-0540">Nuclease</keyword>
<dbReference type="GO" id="GO:0046872">
    <property type="term" value="F:metal ion binding"/>
    <property type="evidence" value="ECO:0007669"/>
    <property type="project" value="UniProtKB-KW"/>
</dbReference>
<keyword evidence="3" id="KW-0479">Metal-binding</keyword>
<dbReference type="AlphaFoldDB" id="A0A1Y1JKQ1"/>
<comment type="similarity">
    <text evidence="1">Belongs to the nuclease type I family.</text>
</comment>
<dbReference type="Pfam" id="PF02265">
    <property type="entry name" value="S1-P1_nuclease"/>
    <property type="match status" value="1"/>
</dbReference>
<comment type="caution">
    <text evidence="9">The sequence shown here is derived from an EMBL/GenBank/DDBJ whole genome shotgun (WGS) entry which is preliminary data.</text>
</comment>
<evidence type="ECO:0000256" key="8">
    <source>
        <dbReference type="SAM" id="SignalP"/>
    </source>
</evidence>
<protein>
    <recommendedName>
        <fullName evidence="11">P1/s1 nuclease</fullName>
    </recommendedName>
</protein>
<dbReference type="GO" id="GO:0003676">
    <property type="term" value="F:nucleic acid binding"/>
    <property type="evidence" value="ECO:0007669"/>
    <property type="project" value="InterPro"/>
</dbReference>
<name>A0A1Y1JKQ1_PLAGO</name>
<dbReference type="OrthoDB" id="441446at2759"/>
<feature type="signal peptide" evidence="8">
    <location>
        <begin position="1"/>
        <end position="21"/>
    </location>
</feature>
<evidence type="ECO:0000256" key="2">
    <source>
        <dbReference type="ARBA" id="ARBA00022722"/>
    </source>
</evidence>
<keyword evidence="4" id="KW-0255">Endonuclease</keyword>
<evidence type="ECO:0000256" key="5">
    <source>
        <dbReference type="ARBA" id="ARBA00022801"/>
    </source>
</evidence>
<dbReference type="PANTHER" id="PTHR33146">
    <property type="entry name" value="ENDONUCLEASE 4"/>
    <property type="match status" value="1"/>
</dbReference>
<evidence type="ECO:0000256" key="4">
    <source>
        <dbReference type="ARBA" id="ARBA00022759"/>
    </source>
</evidence>
<dbReference type="OMA" id="GRTNTFV"/>
<evidence type="ECO:0000256" key="6">
    <source>
        <dbReference type="ARBA" id="ARBA00023157"/>
    </source>
</evidence>
<dbReference type="PANTHER" id="PTHR33146:SF10">
    <property type="entry name" value="STRAND-SPECIFIC NUCLEASE, PUTATIVE-RELATED"/>
    <property type="match status" value="1"/>
</dbReference>
<reference evidence="10" key="1">
    <citation type="submission" date="2017-04" db="EMBL/GenBank/DDBJ databases">
        <title>Plasmodium gonderi genome.</title>
        <authorList>
            <person name="Arisue N."/>
            <person name="Honma H."/>
            <person name="Kawai S."/>
            <person name="Tougan T."/>
            <person name="Tanabe K."/>
            <person name="Horii T."/>
        </authorList>
    </citation>
    <scope>NUCLEOTIDE SEQUENCE [LARGE SCALE GENOMIC DNA]</scope>
    <source>
        <strain evidence="10">ATCC 30045</strain>
    </source>
</reference>
<evidence type="ECO:0000256" key="7">
    <source>
        <dbReference type="ARBA" id="ARBA00023180"/>
    </source>
</evidence>